<evidence type="ECO:0000313" key="4">
    <source>
        <dbReference type="Proteomes" id="UP000253501"/>
    </source>
</evidence>
<dbReference type="Gene3D" id="3.40.190.10">
    <property type="entry name" value="Periplasmic binding protein-like II"/>
    <property type="match status" value="1"/>
</dbReference>
<dbReference type="AlphaFoldDB" id="A0A367P9L5"/>
<dbReference type="Gene3D" id="3.40.190.150">
    <property type="entry name" value="Bordetella uptake gene, domain 1"/>
    <property type="match status" value="1"/>
</dbReference>
<dbReference type="RefSeq" id="WP_114135343.1">
    <property type="nucleotide sequence ID" value="NZ_CP068434.1"/>
</dbReference>
<evidence type="ECO:0000256" key="1">
    <source>
        <dbReference type="ARBA" id="ARBA00006987"/>
    </source>
</evidence>
<protein>
    <submittedName>
        <fullName evidence="3">Tripartite tricarboxylate transporter substrate binding protein</fullName>
    </submittedName>
</protein>
<evidence type="ECO:0000256" key="2">
    <source>
        <dbReference type="SAM" id="SignalP"/>
    </source>
</evidence>
<feature type="chain" id="PRO_5016654966" evidence="2">
    <location>
        <begin position="32"/>
        <end position="328"/>
    </location>
</feature>
<comment type="similarity">
    <text evidence="1">Belongs to the UPF0065 (bug) family.</text>
</comment>
<dbReference type="Proteomes" id="UP000253501">
    <property type="component" value="Unassembled WGS sequence"/>
</dbReference>
<reference evidence="3 4" key="1">
    <citation type="submission" date="2018-04" db="EMBL/GenBank/DDBJ databases">
        <title>Cupriavidus necator CR12 genome sequencing and assembly.</title>
        <authorList>
            <person name="Ben Fekih I."/>
            <person name="Mazhar H.S."/>
            <person name="Bello S.K."/>
            <person name="Rensing C."/>
        </authorList>
    </citation>
    <scope>NUCLEOTIDE SEQUENCE [LARGE SCALE GENOMIC DNA]</scope>
    <source>
        <strain evidence="3 4">CR12</strain>
    </source>
</reference>
<dbReference type="EMBL" id="QDHA01000097">
    <property type="protein sequence ID" value="RCJ04552.1"/>
    <property type="molecule type" value="Genomic_DNA"/>
</dbReference>
<dbReference type="CDD" id="cd07012">
    <property type="entry name" value="PBP2_Bug_TTT"/>
    <property type="match status" value="1"/>
</dbReference>
<proteinExistence type="inferred from homology"/>
<feature type="signal peptide" evidence="2">
    <location>
        <begin position="1"/>
        <end position="31"/>
    </location>
</feature>
<accession>A0A367P9L5</accession>
<dbReference type="SUPFAM" id="SSF53850">
    <property type="entry name" value="Periplasmic binding protein-like II"/>
    <property type="match status" value="1"/>
</dbReference>
<dbReference type="PANTHER" id="PTHR42928">
    <property type="entry name" value="TRICARBOXYLATE-BINDING PROTEIN"/>
    <property type="match status" value="1"/>
</dbReference>
<dbReference type="PANTHER" id="PTHR42928:SF5">
    <property type="entry name" value="BLR1237 PROTEIN"/>
    <property type="match status" value="1"/>
</dbReference>
<gene>
    <name evidence="3" type="ORF">DDK22_31540</name>
</gene>
<dbReference type="Pfam" id="PF03401">
    <property type="entry name" value="TctC"/>
    <property type="match status" value="1"/>
</dbReference>
<dbReference type="PIRSF" id="PIRSF017082">
    <property type="entry name" value="YflP"/>
    <property type="match status" value="1"/>
</dbReference>
<organism evidence="3 4">
    <name type="scientific">Cupriavidus necator</name>
    <name type="common">Alcaligenes eutrophus</name>
    <name type="synonym">Ralstonia eutropha</name>
    <dbReference type="NCBI Taxonomy" id="106590"/>
    <lineage>
        <taxon>Bacteria</taxon>
        <taxon>Pseudomonadati</taxon>
        <taxon>Pseudomonadota</taxon>
        <taxon>Betaproteobacteria</taxon>
        <taxon>Burkholderiales</taxon>
        <taxon>Burkholderiaceae</taxon>
        <taxon>Cupriavidus</taxon>
    </lineage>
</organism>
<evidence type="ECO:0000313" key="3">
    <source>
        <dbReference type="EMBL" id="RCJ04552.1"/>
    </source>
</evidence>
<sequence length="328" mass="34692">MPQRPALFRLRHAALAAVSAVMALSMPSAMAWTNKPVRMLVPAPAGGTMDVIARLLADQLSQDLGQPVVVDNKPGAGGGIAISAMLQAPPDGQTIMVTATNVLTEVPHVLKTPYNTMKDIRPVAAVARSRLLLVGAPSLPAKDFKSLVNYVHANPGKLSFASYSAGTASHYAGVIVNQKAGLDLAHVPFAGSSPALAQVMGGQIALMYDGMVTSLPMIKAGKLQAYAVASKNRSPLLPQVPTFAELGYPDVEFSNWVGVIASARVPAELAQKIQAATYKAAATPKVQERMQALSYEPMREQTLSELSQSLNAEFERNAAIVKTFNIQP</sequence>
<keyword evidence="2" id="KW-0732">Signal</keyword>
<dbReference type="InterPro" id="IPR005064">
    <property type="entry name" value="BUG"/>
</dbReference>
<name>A0A367P9L5_CUPNE</name>
<dbReference type="InterPro" id="IPR042100">
    <property type="entry name" value="Bug_dom1"/>
</dbReference>
<comment type="caution">
    <text evidence="3">The sequence shown here is derived from an EMBL/GenBank/DDBJ whole genome shotgun (WGS) entry which is preliminary data.</text>
</comment>